<evidence type="ECO:0000313" key="19">
    <source>
        <dbReference type="EMBL" id="CBI10434.1"/>
    </source>
</evidence>
<dbReference type="Gene3D" id="3.80.30.20">
    <property type="entry name" value="tm_1862 like domain"/>
    <property type="match status" value="1"/>
</dbReference>
<evidence type="ECO:0000256" key="3">
    <source>
        <dbReference type="ARBA" id="ARBA00004785"/>
    </source>
</evidence>
<keyword evidence="14" id="KW-0411">Iron-sulfur</keyword>
<comment type="subcellular location">
    <subcellularLocation>
        <location evidence="2">Cytoplasm</location>
    </subcellularLocation>
</comment>
<protein>
    <recommendedName>
        <fullName evidence="7">Oxygen-independent coproporphyrinogen III oxidase</fullName>
        <ecNumber evidence="6">1.3.98.3</ecNumber>
    </recommendedName>
    <alternativeName>
        <fullName evidence="16">Coproporphyrinogen III dehydrogenase</fullName>
    </alternativeName>
</protein>
<evidence type="ECO:0000256" key="8">
    <source>
        <dbReference type="ARBA" id="ARBA00022485"/>
    </source>
</evidence>
<evidence type="ECO:0000256" key="12">
    <source>
        <dbReference type="ARBA" id="ARBA00023002"/>
    </source>
</evidence>
<dbReference type="SMART" id="SM00729">
    <property type="entry name" value="Elp3"/>
    <property type="match status" value="1"/>
</dbReference>
<sequence>MSFLVAAMSFDAHLLEKYSKPGPRYTSYPTAPYFSTEFGQTEWGAELRATQDSGRDLSLYVHIPFCDTLCYYCGCNMVATRNYKRATAYLEPLFAEIDHVAGLTAPGRLVRQIHWGGGTPTYLHPDDIRRLFAHIQSRFTIASDAEIGCEVDPRELTAGHVQALADCGFNRLSLGVQELDATVQQAVNRVQPEALIRETYGWMRSAHIDSINMDLMVGLPHQTVAGFSHTLDRVIDMAPDRLAVFSYAHVPWMKKHQTLIPEAQLPDLPTRIALQQVLLERLTGAGYVYIGMDHYAKPDDELVIAQRNKTLYRNFQGYTTHKNCDIMAFGVSAISQTDQVYVQNAKDLKIYQQLASRDGLATERGLRISREDRLRRDAIVRIMCDLELDGEAFSHLWNIDFATHFADALSQLAPMQADGLLEREGLMLKVTETGRLFLRNIAMCFDAYLHTETTTQPRYSKTL</sequence>
<dbReference type="GO" id="GO:0006782">
    <property type="term" value="P:protoporphyrinogen IX biosynthetic process"/>
    <property type="evidence" value="ECO:0007669"/>
    <property type="project" value="UniProtKB-UniPathway"/>
</dbReference>
<comment type="similarity">
    <text evidence="4">Belongs to the anaerobic coproporphyrinogen-III oxidase family.</text>
</comment>
<dbReference type="PANTHER" id="PTHR13932:SF6">
    <property type="entry name" value="OXYGEN-INDEPENDENT COPROPORPHYRINOGEN III OXIDASE"/>
    <property type="match status" value="1"/>
</dbReference>
<dbReference type="Pfam" id="PF04055">
    <property type="entry name" value="Radical_SAM"/>
    <property type="match status" value="1"/>
</dbReference>
<dbReference type="EMBL" id="CABR01000084">
    <property type="protein sequence ID" value="CBI10434.1"/>
    <property type="molecule type" value="Genomic_DNA"/>
</dbReference>
<evidence type="ECO:0000259" key="18">
    <source>
        <dbReference type="PROSITE" id="PS51918"/>
    </source>
</evidence>
<dbReference type="GO" id="GO:0005737">
    <property type="term" value="C:cytoplasm"/>
    <property type="evidence" value="ECO:0007669"/>
    <property type="project" value="UniProtKB-SubCell"/>
</dbReference>
<dbReference type="InterPro" id="IPR006638">
    <property type="entry name" value="Elp3/MiaA/NifB-like_rSAM"/>
</dbReference>
<reference evidence="19" key="1">
    <citation type="submission" date="2009-10" db="EMBL/GenBank/DDBJ databases">
        <title>Diversity of trophic interactions inside an arsenic-rich microbial ecosystem.</title>
        <authorList>
            <person name="Bertin P.N."/>
            <person name="Heinrich-Salmeron A."/>
            <person name="Pelletier E."/>
            <person name="Goulhen-Chollet F."/>
            <person name="Arsene-Ploetze F."/>
            <person name="Gallien S."/>
            <person name="Calteau A."/>
            <person name="Vallenet D."/>
            <person name="Casiot C."/>
            <person name="Chane-Woon-Ming B."/>
            <person name="Giloteaux L."/>
            <person name="Barakat M."/>
            <person name="Bonnefoy V."/>
            <person name="Bruneel O."/>
            <person name="Chandler M."/>
            <person name="Cleiss J."/>
            <person name="Duran R."/>
            <person name="Elbaz-Poulichet F."/>
            <person name="Fonknechten N."/>
            <person name="Lauga B."/>
            <person name="Mornico D."/>
            <person name="Ortet P."/>
            <person name="Schaeffer C."/>
            <person name="Siguier P."/>
            <person name="Alexander Thil Smith A."/>
            <person name="Van Dorsselaer A."/>
            <person name="Weissenbach J."/>
            <person name="Medigue C."/>
            <person name="Le Paslier D."/>
        </authorList>
    </citation>
    <scope>NUCLEOTIDE SEQUENCE</scope>
</reference>
<dbReference type="InterPro" id="IPR058240">
    <property type="entry name" value="rSAM_sf"/>
</dbReference>
<evidence type="ECO:0000256" key="9">
    <source>
        <dbReference type="ARBA" id="ARBA00022490"/>
    </source>
</evidence>
<evidence type="ECO:0000256" key="14">
    <source>
        <dbReference type="ARBA" id="ARBA00023014"/>
    </source>
</evidence>
<keyword evidence="13" id="KW-0408">Iron</keyword>
<dbReference type="InterPro" id="IPR004558">
    <property type="entry name" value="Coprogen_oxidase_HemN"/>
</dbReference>
<evidence type="ECO:0000256" key="17">
    <source>
        <dbReference type="ARBA" id="ARBA00048321"/>
    </source>
</evidence>
<keyword evidence="10" id="KW-0949">S-adenosyl-L-methionine</keyword>
<dbReference type="InterPro" id="IPR010723">
    <property type="entry name" value="HemN_C"/>
</dbReference>
<keyword evidence="8" id="KW-0004">4Fe-4S</keyword>
<dbReference type="EC" id="1.3.98.3" evidence="6"/>
<dbReference type="InterPro" id="IPR023404">
    <property type="entry name" value="rSAM_horseshoe"/>
</dbReference>
<comment type="subunit">
    <text evidence="5">Monomer.</text>
</comment>
<dbReference type="GO" id="GO:0004109">
    <property type="term" value="F:coproporphyrinogen oxidase activity"/>
    <property type="evidence" value="ECO:0007669"/>
    <property type="project" value="InterPro"/>
</dbReference>
<feature type="domain" description="Radical SAM core" evidence="18">
    <location>
        <begin position="51"/>
        <end position="285"/>
    </location>
</feature>
<keyword evidence="11" id="KW-0479">Metal-binding</keyword>
<gene>
    <name evidence="19" type="primary">hemN</name>
    <name evidence="19" type="ORF">CARN7_1214</name>
</gene>
<comment type="caution">
    <text evidence="19">The sequence shown here is derived from an EMBL/GenBank/DDBJ whole genome shotgun (WGS) entry which is preliminary data.</text>
</comment>
<keyword evidence="9" id="KW-0963">Cytoplasm</keyword>
<dbReference type="PANTHER" id="PTHR13932">
    <property type="entry name" value="COPROPORPHYRINIGEN III OXIDASE"/>
    <property type="match status" value="1"/>
</dbReference>
<evidence type="ECO:0000256" key="11">
    <source>
        <dbReference type="ARBA" id="ARBA00022723"/>
    </source>
</evidence>
<accession>E6QT62</accession>
<dbReference type="Pfam" id="PF06969">
    <property type="entry name" value="HemN_C"/>
    <property type="match status" value="1"/>
</dbReference>
<name>E6QT62_9ZZZZ</name>
<comment type="pathway">
    <text evidence="3">Porphyrin-containing compound metabolism; protoporphyrin-IX biosynthesis; protoporphyrinogen-IX from coproporphyrinogen-III (AdoMet route): step 1/1.</text>
</comment>
<keyword evidence="15" id="KW-0627">Porphyrin biosynthesis</keyword>
<dbReference type="NCBIfam" id="TIGR00538">
    <property type="entry name" value="hemN"/>
    <property type="match status" value="1"/>
</dbReference>
<evidence type="ECO:0000256" key="4">
    <source>
        <dbReference type="ARBA" id="ARBA00005493"/>
    </source>
</evidence>
<dbReference type="GO" id="GO:0051989">
    <property type="term" value="F:coproporphyrinogen dehydrogenase activity"/>
    <property type="evidence" value="ECO:0007669"/>
    <property type="project" value="UniProtKB-EC"/>
</dbReference>
<dbReference type="GO" id="GO:0046872">
    <property type="term" value="F:metal ion binding"/>
    <property type="evidence" value="ECO:0007669"/>
    <property type="project" value="UniProtKB-KW"/>
</dbReference>
<dbReference type="InterPro" id="IPR007197">
    <property type="entry name" value="rSAM"/>
</dbReference>
<evidence type="ECO:0000256" key="7">
    <source>
        <dbReference type="ARBA" id="ARBA00020156"/>
    </source>
</evidence>
<dbReference type="AlphaFoldDB" id="E6QT62"/>
<proteinExistence type="inferred from homology"/>
<dbReference type="SFLD" id="SFLDG01065">
    <property type="entry name" value="anaerobic_coproporphyrinogen-I"/>
    <property type="match status" value="1"/>
</dbReference>
<organism evidence="19">
    <name type="scientific">mine drainage metagenome</name>
    <dbReference type="NCBI Taxonomy" id="410659"/>
    <lineage>
        <taxon>unclassified sequences</taxon>
        <taxon>metagenomes</taxon>
        <taxon>ecological metagenomes</taxon>
    </lineage>
</organism>
<evidence type="ECO:0000256" key="5">
    <source>
        <dbReference type="ARBA" id="ARBA00011245"/>
    </source>
</evidence>
<evidence type="ECO:0000256" key="13">
    <source>
        <dbReference type="ARBA" id="ARBA00023004"/>
    </source>
</evidence>
<dbReference type="FunFam" id="1.10.10.920:FF:000001">
    <property type="entry name" value="Coproporphyrinogen-III oxidase"/>
    <property type="match status" value="1"/>
</dbReference>
<dbReference type="PIRSF" id="PIRSF000167">
    <property type="entry name" value="HemN"/>
    <property type="match status" value="1"/>
</dbReference>
<dbReference type="UniPathway" id="UPA00251">
    <property type="reaction ID" value="UER00323"/>
</dbReference>
<keyword evidence="12 19" id="KW-0560">Oxidoreductase</keyword>
<dbReference type="SFLD" id="SFLDS00029">
    <property type="entry name" value="Radical_SAM"/>
    <property type="match status" value="1"/>
</dbReference>
<evidence type="ECO:0000256" key="16">
    <source>
        <dbReference type="ARBA" id="ARBA00030263"/>
    </source>
</evidence>
<comment type="catalytic activity">
    <reaction evidence="17">
        <text>coproporphyrinogen III + 2 S-adenosyl-L-methionine = protoporphyrinogen IX + 2 5'-deoxyadenosine + 2 L-methionine + 2 CO2</text>
        <dbReference type="Rhea" id="RHEA:15425"/>
        <dbReference type="ChEBI" id="CHEBI:16526"/>
        <dbReference type="ChEBI" id="CHEBI:17319"/>
        <dbReference type="ChEBI" id="CHEBI:57307"/>
        <dbReference type="ChEBI" id="CHEBI:57309"/>
        <dbReference type="ChEBI" id="CHEBI:57844"/>
        <dbReference type="ChEBI" id="CHEBI:59789"/>
        <dbReference type="EC" id="1.3.98.3"/>
    </reaction>
</comment>
<dbReference type="Gene3D" id="1.10.10.920">
    <property type="match status" value="1"/>
</dbReference>
<dbReference type="InterPro" id="IPR034505">
    <property type="entry name" value="Coproporphyrinogen-III_oxidase"/>
</dbReference>
<dbReference type="PROSITE" id="PS51918">
    <property type="entry name" value="RADICAL_SAM"/>
    <property type="match status" value="1"/>
</dbReference>
<dbReference type="GO" id="GO:0051539">
    <property type="term" value="F:4 iron, 4 sulfur cluster binding"/>
    <property type="evidence" value="ECO:0007669"/>
    <property type="project" value="UniProtKB-KW"/>
</dbReference>
<comment type="cofactor">
    <cofactor evidence="1">
        <name>[4Fe-4S] cluster</name>
        <dbReference type="ChEBI" id="CHEBI:49883"/>
    </cofactor>
</comment>
<evidence type="ECO:0000256" key="10">
    <source>
        <dbReference type="ARBA" id="ARBA00022691"/>
    </source>
</evidence>
<dbReference type="SUPFAM" id="SSF102114">
    <property type="entry name" value="Radical SAM enzymes"/>
    <property type="match status" value="1"/>
</dbReference>
<evidence type="ECO:0000256" key="1">
    <source>
        <dbReference type="ARBA" id="ARBA00001966"/>
    </source>
</evidence>
<evidence type="ECO:0000256" key="2">
    <source>
        <dbReference type="ARBA" id="ARBA00004496"/>
    </source>
</evidence>
<evidence type="ECO:0000256" key="15">
    <source>
        <dbReference type="ARBA" id="ARBA00023244"/>
    </source>
</evidence>
<evidence type="ECO:0000256" key="6">
    <source>
        <dbReference type="ARBA" id="ARBA00011912"/>
    </source>
</evidence>